<protein>
    <recommendedName>
        <fullName evidence="6">FAD dependent oxidoreductase domain-containing protein</fullName>
    </recommendedName>
</protein>
<evidence type="ECO:0000256" key="3">
    <source>
        <dbReference type="ARBA" id="ARBA00022630"/>
    </source>
</evidence>
<feature type="domain" description="FAD dependent oxidoreductase" evidence="6">
    <location>
        <begin position="42"/>
        <end position="397"/>
    </location>
</feature>
<evidence type="ECO:0000256" key="5">
    <source>
        <dbReference type="ARBA" id="ARBA00023002"/>
    </source>
</evidence>
<dbReference type="InterPro" id="IPR006076">
    <property type="entry name" value="FAD-dep_OxRdtase"/>
</dbReference>
<dbReference type="InterPro" id="IPR036188">
    <property type="entry name" value="FAD/NAD-bd_sf"/>
</dbReference>
<dbReference type="OrthoDB" id="424974at2759"/>
<keyword evidence="5" id="KW-0560">Oxidoreductase</keyword>
<dbReference type="Gene3D" id="3.30.9.10">
    <property type="entry name" value="D-Amino Acid Oxidase, subunit A, domain 2"/>
    <property type="match status" value="1"/>
</dbReference>
<keyword evidence="8" id="KW-1185">Reference proteome</keyword>
<dbReference type="EMBL" id="BEGY01000046">
    <property type="protein sequence ID" value="GAX79828.1"/>
    <property type="molecule type" value="Genomic_DNA"/>
</dbReference>
<dbReference type="Gene3D" id="3.50.50.60">
    <property type="entry name" value="FAD/NAD(P)-binding domain"/>
    <property type="match status" value="1"/>
</dbReference>
<dbReference type="Pfam" id="PF01266">
    <property type="entry name" value="DAO"/>
    <property type="match status" value="1"/>
</dbReference>
<dbReference type="SUPFAM" id="SSF54373">
    <property type="entry name" value="FAD-linked reductases, C-terminal domain"/>
    <property type="match status" value="1"/>
</dbReference>
<dbReference type="Proteomes" id="UP000232323">
    <property type="component" value="Unassembled WGS sequence"/>
</dbReference>
<dbReference type="PANTHER" id="PTHR10961">
    <property type="entry name" value="PEROXISOMAL SARCOSINE OXIDASE"/>
    <property type="match status" value="1"/>
</dbReference>
<dbReference type="SUPFAM" id="SSF51905">
    <property type="entry name" value="FAD/NAD(P)-binding domain"/>
    <property type="match status" value="1"/>
</dbReference>
<keyword evidence="3" id="KW-0285">Flavoprotein</keyword>
<sequence length="436" mass="47931">MLRLLFGAPKILAELGLNRAITPAATNKISGDQRFHSGKAHDVIIVGNGAFGSSIAYHLSKQGAKVLTLDMHPPAHPWGSSHGHTRIIRLAYFEGPEYVPLLRRSYDLFLELQDLCGQELFFKTGVLDVGTTFEKAYSTARRYNLPHEVLTAKEVNTRFPGYSVPEDVMSLFQPDGGILCPENIIQAHSSLAMKHGCTVRSGVTVASWRGLSGSAINSTGSVEIKLSNGEKHVGAQLVLTAGAWMSQLVPELKRLCVPERQVVAWFDCPEDQFAKESFPVFIAGSSDNEIFYGFPQYGQQRGFKIGLYNHLREIVDPDNLDRTFTRKDEVALRRGVQQFFKSADNKVLHSNTCMFTNTPDGHFILDRHPAYPQVILCSACSGHGFKMSSGVGQLLSDIALSGGPGSSDVQQELQLHRINSDREGHAEFIQASLSSS</sequence>
<proteinExistence type="inferred from homology"/>
<reference evidence="7 8" key="1">
    <citation type="submission" date="2017-08" db="EMBL/GenBank/DDBJ databases">
        <title>Acidophilic green algal genome provides insights into adaptation to an acidic environment.</title>
        <authorList>
            <person name="Hirooka S."/>
            <person name="Hirose Y."/>
            <person name="Kanesaki Y."/>
            <person name="Higuchi S."/>
            <person name="Fujiwara T."/>
            <person name="Onuma R."/>
            <person name="Era A."/>
            <person name="Ohbayashi R."/>
            <person name="Uzuka A."/>
            <person name="Nozaki H."/>
            <person name="Yoshikawa H."/>
            <person name="Miyagishima S.Y."/>
        </authorList>
    </citation>
    <scope>NUCLEOTIDE SEQUENCE [LARGE SCALE GENOMIC DNA]</scope>
    <source>
        <strain evidence="7 8">NIES-2499</strain>
    </source>
</reference>
<accession>A0A250X9S4</accession>
<evidence type="ECO:0000313" key="7">
    <source>
        <dbReference type="EMBL" id="GAX79828.1"/>
    </source>
</evidence>
<dbReference type="GO" id="GO:0008115">
    <property type="term" value="F:sarcosine oxidase activity"/>
    <property type="evidence" value="ECO:0007669"/>
    <property type="project" value="TreeGrafter"/>
</dbReference>
<evidence type="ECO:0000313" key="8">
    <source>
        <dbReference type="Proteomes" id="UP000232323"/>
    </source>
</evidence>
<comment type="similarity">
    <text evidence="2">Belongs to the MSOX/MTOX family.</text>
</comment>
<dbReference type="PANTHER" id="PTHR10961:SF7">
    <property type="entry name" value="FAD DEPENDENT OXIDOREDUCTASE DOMAIN-CONTAINING PROTEIN"/>
    <property type="match status" value="1"/>
</dbReference>
<dbReference type="STRING" id="1157962.A0A250X9S4"/>
<evidence type="ECO:0000256" key="1">
    <source>
        <dbReference type="ARBA" id="ARBA00001974"/>
    </source>
</evidence>
<dbReference type="GO" id="GO:0050660">
    <property type="term" value="F:flavin adenine dinucleotide binding"/>
    <property type="evidence" value="ECO:0007669"/>
    <property type="project" value="InterPro"/>
</dbReference>
<gene>
    <name evidence="7" type="ORF">CEUSTIGMA_g7268.t1</name>
</gene>
<dbReference type="NCBIfam" id="NF008425">
    <property type="entry name" value="PRK11259.1"/>
    <property type="match status" value="1"/>
</dbReference>
<keyword evidence="4" id="KW-0274">FAD</keyword>
<organism evidence="7 8">
    <name type="scientific">Chlamydomonas eustigma</name>
    <dbReference type="NCBI Taxonomy" id="1157962"/>
    <lineage>
        <taxon>Eukaryota</taxon>
        <taxon>Viridiplantae</taxon>
        <taxon>Chlorophyta</taxon>
        <taxon>core chlorophytes</taxon>
        <taxon>Chlorophyceae</taxon>
        <taxon>CS clade</taxon>
        <taxon>Chlamydomonadales</taxon>
        <taxon>Chlamydomonadaceae</taxon>
        <taxon>Chlamydomonas</taxon>
    </lineage>
</organism>
<comment type="cofactor">
    <cofactor evidence="1">
        <name>FAD</name>
        <dbReference type="ChEBI" id="CHEBI:57692"/>
    </cofactor>
</comment>
<dbReference type="InterPro" id="IPR045170">
    <property type="entry name" value="MTOX"/>
</dbReference>
<evidence type="ECO:0000256" key="4">
    <source>
        <dbReference type="ARBA" id="ARBA00022827"/>
    </source>
</evidence>
<name>A0A250X9S4_9CHLO</name>
<dbReference type="AlphaFoldDB" id="A0A250X9S4"/>
<evidence type="ECO:0000256" key="2">
    <source>
        <dbReference type="ARBA" id="ARBA00010989"/>
    </source>
</evidence>
<evidence type="ECO:0000259" key="6">
    <source>
        <dbReference type="Pfam" id="PF01266"/>
    </source>
</evidence>
<comment type="caution">
    <text evidence="7">The sequence shown here is derived from an EMBL/GenBank/DDBJ whole genome shotgun (WGS) entry which is preliminary data.</text>
</comment>